<keyword evidence="1" id="KW-0472">Membrane</keyword>
<organism evidence="2 3">
    <name type="scientific">Pleuronectes platessa</name>
    <name type="common">European plaice</name>
    <dbReference type="NCBI Taxonomy" id="8262"/>
    <lineage>
        <taxon>Eukaryota</taxon>
        <taxon>Metazoa</taxon>
        <taxon>Chordata</taxon>
        <taxon>Craniata</taxon>
        <taxon>Vertebrata</taxon>
        <taxon>Euteleostomi</taxon>
        <taxon>Actinopterygii</taxon>
        <taxon>Neopterygii</taxon>
        <taxon>Teleostei</taxon>
        <taxon>Neoteleostei</taxon>
        <taxon>Acanthomorphata</taxon>
        <taxon>Carangaria</taxon>
        <taxon>Pleuronectiformes</taxon>
        <taxon>Pleuronectoidei</taxon>
        <taxon>Pleuronectidae</taxon>
        <taxon>Pleuronectes</taxon>
    </lineage>
</organism>
<reference evidence="2" key="1">
    <citation type="submission" date="2020-03" db="EMBL/GenBank/DDBJ databases">
        <authorList>
            <person name="Weist P."/>
        </authorList>
    </citation>
    <scope>NUCLEOTIDE SEQUENCE</scope>
</reference>
<dbReference type="EMBL" id="CADEAL010003223">
    <property type="protein sequence ID" value="CAB1443900.1"/>
    <property type="molecule type" value="Genomic_DNA"/>
</dbReference>
<feature type="transmembrane region" description="Helical" evidence="1">
    <location>
        <begin position="9"/>
        <end position="27"/>
    </location>
</feature>
<dbReference type="Proteomes" id="UP001153269">
    <property type="component" value="Unassembled WGS sequence"/>
</dbReference>
<keyword evidence="1" id="KW-0812">Transmembrane</keyword>
<sequence length="118" mass="13339">MLRSIMIRCVWRIRVVIVFCVVWFVAVFSPFPSVFPCVLCVAGGVAGWWLQQDKAHLHPIRLIILLHISLGISSLQRQIIPSTTNRCVPRRSALHPPRCQDLQASQHPATPAFLFLTS</sequence>
<dbReference type="AlphaFoldDB" id="A0A9N7V1U5"/>
<keyword evidence="3" id="KW-1185">Reference proteome</keyword>
<accession>A0A9N7V1U5</accession>
<evidence type="ECO:0000313" key="3">
    <source>
        <dbReference type="Proteomes" id="UP001153269"/>
    </source>
</evidence>
<protein>
    <submittedName>
        <fullName evidence="2">Uncharacterized protein</fullName>
    </submittedName>
</protein>
<gene>
    <name evidence="2" type="ORF">PLEPLA_LOCUS31616</name>
</gene>
<evidence type="ECO:0000256" key="1">
    <source>
        <dbReference type="SAM" id="Phobius"/>
    </source>
</evidence>
<name>A0A9N7V1U5_PLEPL</name>
<keyword evidence="1" id="KW-1133">Transmembrane helix</keyword>
<proteinExistence type="predicted"/>
<evidence type="ECO:0000313" key="2">
    <source>
        <dbReference type="EMBL" id="CAB1443900.1"/>
    </source>
</evidence>
<comment type="caution">
    <text evidence="2">The sequence shown here is derived from an EMBL/GenBank/DDBJ whole genome shotgun (WGS) entry which is preliminary data.</text>
</comment>